<dbReference type="GO" id="GO:0009060">
    <property type="term" value="P:aerobic respiration"/>
    <property type="evidence" value="ECO:0007669"/>
    <property type="project" value="TreeGrafter"/>
</dbReference>
<evidence type="ECO:0000256" key="2">
    <source>
        <dbReference type="ARBA" id="ARBA00009433"/>
    </source>
</evidence>
<evidence type="ECO:0000256" key="6">
    <source>
        <dbReference type="ARBA" id="ARBA00034078"/>
    </source>
</evidence>
<accession>A0A2A9ECT3</accession>
<keyword evidence="3" id="KW-0479">Metal-binding</keyword>
<proteinExistence type="inferred from homology"/>
<dbReference type="GO" id="GO:0022904">
    <property type="term" value="P:respiratory electron transport chain"/>
    <property type="evidence" value="ECO:0007669"/>
    <property type="project" value="TreeGrafter"/>
</dbReference>
<dbReference type="PROSITE" id="PS00197">
    <property type="entry name" value="2FE2S_FER_1"/>
    <property type="match status" value="1"/>
</dbReference>
<keyword evidence="9" id="KW-1185">Reference proteome</keyword>
<protein>
    <submittedName>
        <fullName evidence="8">Succinate dehydrogenase subunit B</fullName>
    </submittedName>
</protein>
<dbReference type="Gene3D" id="1.10.1060.10">
    <property type="entry name" value="Alpha-helical ferredoxin"/>
    <property type="match status" value="1"/>
</dbReference>
<dbReference type="AlphaFoldDB" id="A0A2A9ECT3"/>
<dbReference type="Proteomes" id="UP000221394">
    <property type="component" value="Unassembled WGS sequence"/>
</dbReference>
<comment type="cofactor">
    <cofactor evidence="6">
        <name>[2Fe-2S] cluster</name>
        <dbReference type="ChEBI" id="CHEBI:190135"/>
    </cofactor>
</comment>
<keyword evidence="5" id="KW-0411">Iron-sulfur</keyword>
<dbReference type="EMBL" id="PDJH01000001">
    <property type="protein sequence ID" value="PFG36867.1"/>
    <property type="molecule type" value="Genomic_DNA"/>
</dbReference>
<sequence length="249" mass="26874">MRLVLEVWRQAHPADPGRFETHEVDDATPEMSVVELLDRLNERLVEEGREPFAFESDCREGICGACGVTVDDRPHGPQKNTPSCHQRLSSWTDGQTIRIEPLRSRVYPVVRDLVVDRSALDRVVKAGGHVAIQAGTAPDADTTPVDHALAEMALDFAACIGCGACVAACPNGAAHLFVGSKLAHLAALPGGKKERGRRARAMVDEMEQDFGPCSSYGECADVCPAGIPLAAIAVVNRERMRVVLRGKND</sequence>
<dbReference type="GO" id="GO:0046872">
    <property type="term" value="F:metal ion binding"/>
    <property type="evidence" value="ECO:0007669"/>
    <property type="project" value="UniProtKB-KW"/>
</dbReference>
<dbReference type="NCBIfam" id="NF005746">
    <property type="entry name" value="PRK07570.1"/>
    <property type="match status" value="1"/>
</dbReference>
<dbReference type="OrthoDB" id="9804391at2"/>
<gene>
    <name evidence="8" type="ORF">ATL41_1607</name>
</gene>
<evidence type="ECO:0000256" key="4">
    <source>
        <dbReference type="ARBA" id="ARBA00023004"/>
    </source>
</evidence>
<dbReference type="InterPro" id="IPR025192">
    <property type="entry name" value="Succ_DH/fum_Rdtase_N"/>
</dbReference>
<evidence type="ECO:0000256" key="5">
    <source>
        <dbReference type="ARBA" id="ARBA00023014"/>
    </source>
</evidence>
<reference evidence="8 9" key="1">
    <citation type="submission" date="2017-10" db="EMBL/GenBank/DDBJ databases">
        <title>Sequencing the genomes of 1000 actinobacteria strains.</title>
        <authorList>
            <person name="Klenk H.-P."/>
        </authorList>
    </citation>
    <scope>NUCLEOTIDE SEQUENCE [LARGE SCALE GENOMIC DNA]</scope>
    <source>
        <strain evidence="8 9">DSM 21574</strain>
    </source>
</reference>
<dbReference type="PROSITE" id="PS51379">
    <property type="entry name" value="4FE4S_FER_2"/>
    <property type="match status" value="1"/>
</dbReference>
<dbReference type="InterPro" id="IPR036010">
    <property type="entry name" value="2Fe-2S_ferredoxin-like_sf"/>
</dbReference>
<dbReference type="PANTHER" id="PTHR11921:SF41">
    <property type="entry name" value="SUCCINATE DEHYDROGENASE"/>
    <property type="match status" value="1"/>
</dbReference>
<evidence type="ECO:0000259" key="7">
    <source>
        <dbReference type="PROSITE" id="PS51379"/>
    </source>
</evidence>
<dbReference type="Gene3D" id="3.10.20.30">
    <property type="match status" value="1"/>
</dbReference>
<keyword evidence="4" id="KW-0408">Iron</keyword>
<dbReference type="InterPro" id="IPR017900">
    <property type="entry name" value="4Fe4S_Fe_S_CS"/>
</dbReference>
<evidence type="ECO:0000256" key="3">
    <source>
        <dbReference type="ARBA" id="ARBA00022723"/>
    </source>
</evidence>
<comment type="similarity">
    <text evidence="2">Belongs to the succinate dehydrogenase/fumarate reductase iron-sulfur protein family.</text>
</comment>
<evidence type="ECO:0000256" key="1">
    <source>
        <dbReference type="ARBA" id="ARBA00001927"/>
    </source>
</evidence>
<dbReference type="PANTHER" id="PTHR11921">
    <property type="entry name" value="SUCCINATE DEHYDROGENASE IRON-SULFUR PROTEIN"/>
    <property type="match status" value="1"/>
</dbReference>
<organism evidence="8 9">
    <name type="scientific">Flavimobilis soli</name>
    <dbReference type="NCBI Taxonomy" id="442709"/>
    <lineage>
        <taxon>Bacteria</taxon>
        <taxon>Bacillati</taxon>
        <taxon>Actinomycetota</taxon>
        <taxon>Actinomycetes</taxon>
        <taxon>Micrococcales</taxon>
        <taxon>Jonesiaceae</taxon>
        <taxon>Flavimobilis</taxon>
    </lineage>
</organism>
<dbReference type="InterPro" id="IPR017896">
    <property type="entry name" value="4Fe4S_Fe-S-bd"/>
</dbReference>
<dbReference type="PROSITE" id="PS00198">
    <property type="entry name" value="4FE4S_FER_1"/>
    <property type="match status" value="1"/>
</dbReference>
<dbReference type="RefSeq" id="WP_098458000.1">
    <property type="nucleotide sequence ID" value="NZ_PDJH01000001.1"/>
</dbReference>
<dbReference type="SUPFAM" id="SSF54292">
    <property type="entry name" value="2Fe-2S ferredoxin-like"/>
    <property type="match status" value="1"/>
</dbReference>
<comment type="cofactor">
    <cofactor evidence="1">
        <name>[3Fe-4S] cluster</name>
        <dbReference type="ChEBI" id="CHEBI:21137"/>
    </cofactor>
</comment>
<dbReference type="SUPFAM" id="SSF46548">
    <property type="entry name" value="alpha-helical ferredoxin"/>
    <property type="match status" value="1"/>
</dbReference>
<dbReference type="GO" id="GO:0009055">
    <property type="term" value="F:electron transfer activity"/>
    <property type="evidence" value="ECO:0007669"/>
    <property type="project" value="InterPro"/>
</dbReference>
<comment type="caution">
    <text evidence="8">The sequence shown here is derived from an EMBL/GenBank/DDBJ whole genome shotgun (WGS) entry which is preliminary data.</text>
</comment>
<dbReference type="Pfam" id="PF13085">
    <property type="entry name" value="Fer2_3"/>
    <property type="match status" value="1"/>
</dbReference>
<dbReference type="GO" id="GO:0051537">
    <property type="term" value="F:2 iron, 2 sulfur cluster binding"/>
    <property type="evidence" value="ECO:0007669"/>
    <property type="project" value="InterPro"/>
</dbReference>
<dbReference type="InterPro" id="IPR012675">
    <property type="entry name" value="Beta-grasp_dom_sf"/>
</dbReference>
<dbReference type="InterPro" id="IPR009051">
    <property type="entry name" value="Helical_ferredxn"/>
</dbReference>
<evidence type="ECO:0000313" key="8">
    <source>
        <dbReference type="EMBL" id="PFG36867.1"/>
    </source>
</evidence>
<feature type="domain" description="4Fe-4S ferredoxin-type" evidence="7">
    <location>
        <begin position="150"/>
        <end position="179"/>
    </location>
</feature>
<name>A0A2A9ECT3_9MICO</name>
<dbReference type="InterPro" id="IPR006058">
    <property type="entry name" value="2Fe2S_fd_BS"/>
</dbReference>
<dbReference type="Pfam" id="PF12838">
    <property type="entry name" value="Fer4_7"/>
    <property type="match status" value="1"/>
</dbReference>
<dbReference type="InterPro" id="IPR050573">
    <property type="entry name" value="SDH/FRD_Iron-Sulfur"/>
</dbReference>
<evidence type="ECO:0000313" key="9">
    <source>
        <dbReference type="Proteomes" id="UP000221394"/>
    </source>
</evidence>